<reference evidence="2" key="1">
    <citation type="submission" date="2021-03" db="EMBL/GenBank/DDBJ databases">
        <authorList>
            <person name="Tran Van P."/>
        </authorList>
    </citation>
    <scope>NUCLEOTIDE SEQUENCE</scope>
</reference>
<feature type="transmembrane region" description="Helical" evidence="1">
    <location>
        <begin position="166"/>
        <end position="185"/>
    </location>
</feature>
<keyword evidence="1" id="KW-0472">Membrane</keyword>
<evidence type="ECO:0000256" key="1">
    <source>
        <dbReference type="SAM" id="Phobius"/>
    </source>
</evidence>
<keyword evidence="1" id="KW-1133">Transmembrane helix</keyword>
<name>A0ABN7P0W2_TIMPD</name>
<evidence type="ECO:0000313" key="3">
    <source>
        <dbReference type="Proteomes" id="UP001153148"/>
    </source>
</evidence>
<dbReference type="Proteomes" id="UP001153148">
    <property type="component" value="Unassembled WGS sequence"/>
</dbReference>
<gene>
    <name evidence="2" type="ORF">TPAB3V08_LOCUS5974</name>
</gene>
<organism evidence="2 3">
    <name type="scientific">Timema podura</name>
    <name type="common">Walking stick</name>
    <dbReference type="NCBI Taxonomy" id="61482"/>
    <lineage>
        <taxon>Eukaryota</taxon>
        <taxon>Metazoa</taxon>
        <taxon>Ecdysozoa</taxon>
        <taxon>Arthropoda</taxon>
        <taxon>Hexapoda</taxon>
        <taxon>Insecta</taxon>
        <taxon>Pterygota</taxon>
        <taxon>Neoptera</taxon>
        <taxon>Polyneoptera</taxon>
        <taxon>Phasmatodea</taxon>
        <taxon>Timematodea</taxon>
        <taxon>Timematoidea</taxon>
        <taxon>Timematidae</taxon>
        <taxon>Timema</taxon>
    </lineage>
</organism>
<dbReference type="EMBL" id="CAJPIN010008511">
    <property type="protein sequence ID" value="CAG2059008.1"/>
    <property type="molecule type" value="Genomic_DNA"/>
</dbReference>
<sequence>MVAAWSRAIISLFTRLPMMGRSSIVSSRWSNSVTVLSPHGDPTTNIVTVLFHLPKVEQQDFVNFFLVDGDCIEARQFCRCFLDGSIVSWVHLEITRFDGCMIQGVTQTDSTADDKEMGVQIPLSCTQGGFPLSLPCKCREQQIAVTTELLFNQLQTRMRGQHARHVVMAALVCDGIILSAVIAPLRVYSGVYTGV</sequence>
<comment type="caution">
    <text evidence="2">The sequence shown here is derived from an EMBL/GenBank/DDBJ whole genome shotgun (WGS) entry which is preliminary data.</text>
</comment>
<accession>A0ABN7P0W2</accession>
<proteinExistence type="predicted"/>
<protein>
    <submittedName>
        <fullName evidence="2">Uncharacterized protein</fullName>
    </submittedName>
</protein>
<keyword evidence="1" id="KW-0812">Transmembrane</keyword>
<keyword evidence="3" id="KW-1185">Reference proteome</keyword>
<evidence type="ECO:0000313" key="2">
    <source>
        <dbReference type="EMBL" id="CAG2059008.1"/>
    </source>
</evidence>